<organism evidence="2 3">
    <name type="scientific">Thyridium curvatum</name>
    <dbReference type="NCBI Taxonomy" id="1093900"/>
    <lineage>
        <taxon>Eukaryota</taxon>
        <taxon>Fungi</taxon>
        <taxon>Dikarya</taxon>
        <taxon>Ascomycota</taxon>
        <taxon>Pezizomycotina</taxon>
        <taxon>Sordariomycetes</taxon>
        <taxon>Sordariomycetidae</taxon>
        <taxon>Thyridiales</taxon>
        <taxon>Thyridiaceae</taxon>
        <taxon>Thyridium</taxon>
    </lineage>
</organism>
<dbReference type="RefSeq" id="XP_031000009.1">
    <property type="nucleotide sequence ID" value="XM_031134565.1"/>
</dbReference>
<evidence type="ECO:0000256" key="1">
    <source>
        <dbReference type="SAM" id="MobiDB-lite"/>
    </source>
</evidence>
<dbReference type="STRING" id="1093900.A0A507BND2"/>
<name>A0A507BND2_9PEZI</name>
<evidence type="ECO:0000313" key="2">
    <source>
        <dbReference type="EMBL" id="TPX18298.1"/>
    </source>
</evidence>
<accession>A0A507BND2</accession>
<dbReference type="EMBL" id="SKBQ01000119">
    <property type="protein sequence ID" value="TPX18298.1"/>
    <property type="molecule type" value="Genomic_DNA"/>
</dbReference>
<dbReference type="OrthoDB" id="3692147at2759"/>
<dbReference type="GeneID" id="41979243"/>
<evidence type="ECO:0008006" key="4">
    <source>
        <dbReference type="Google" id="ProtNLM"/>
    </source>
</evidence>
<keyword evidence="3" id="KW-1185">Reference proteome</keyword>
<gene>
    <name evidence="2" type="ORF">E0L32_011796</name>
</gene>
<proteinExistence type="predicted"/>
<dbReference type="AlphaFoldDB" id="A0A507BND2"/>
<comment type="caution">
    <text evidence="2">The sequence shown here is derived from an EMBL/GenBank/DDBJ whole genome shotgun (WGS) entry which is preliminary data.</text>
</comment>
<feature type="region of interest" description="Disordered" evidence="1">
    <location>
        <begin position="1"/>
        <end position="82"/>
    </location>
</feature>
<protein>
    <recommendedName>
        <fullName evidence="4">F-box domain-containing protein</fullName>
    </recommendedName>
</protein>
<reference evidence="2 3" key="1">
    <citation type="submission" date="2019-06" db="EMBL/GenBank/DDBJ databases">
        <title>Draft genome sequence of the filamentous fungus Phialemoniopsis curvata isolated from diesel fuel.</title>
        <authorList>
            <person name="Varaljay V.A."/>
            <person name="Lyon W.J."/>
            <person name="Crouch A.L."/>
            <person name="Drake C.E."/>
            <person name="Hollomon J.M."/>
            <person name="Nadeau L.J."/>
            <person name="Nunn H.S."/>
            <person name="Stevenson B.S."/>
            <person name="Bojanowski C.L."/>
            <person name="Crookes-Goodson W.J."/>
        </authorList>
    </citation>
    <scope>NUCLEOTIDE SEQUENCE [LARGE SCALE GENOMIC DNA]</scope>
    <source>
        <strain evidence="2 3">D216</strain>
    </source>
</reference>
<dbReference type="Proteomes" id="UP000319257">
    <property type="component" value="Unassembled WGS sequence"/>
</dbReference>
<feature type="region of interest" description="Disordered" evidence="1">
    <location>
        <begin position="468"/>
        <end position="496"/>
    </location>
</feature>
<feature type="compositionally biased region" description="Polar residues" evidence="1">
    <location>
        <begin position="59"/>
        <end position="69"/>
    </location>
</feature>
<sequence>METQPDQTAPMVLDSIPAQANTTMKKKEKKNQRASPDVEDDVAVEPPSTKRPRLEHSEYPQSAIATTDETPPAPHKGTKTDDEPCLLLQLPQELLLRIMAAMDPEERYLFRQASRTAFYIEYYDRPDEDIDRDQVAKLLQADHLCDSCRRVREVVPVQAVKDDLVESLLYCSECQTKHSRIQFTAWQRSRPARERICISHIGRVRMCPHLSLGWEDIVYGRRCHPLHRIELTKCPYCNPKLVAQSAIMKTSSGPSDRNNSVKIQTWVRMFRHSRHEPIDLDTLKKLWRAFPRKETLSGIVCPHIDIESDQLLSCFGGYSCGCLGLPPEPCHGAPVPWCCACAKLGGNGEPGKLMDVLRDEEGFLHVNSMHRYRCGACRTWIRWARDGDWVMLWCEREMKTGNPSETEWLQAMDPGTWSSAKDEETKHLTWCPDASCAVGERWAFFRALLDQAERLRHGREGELKAFCGSDEEEQMHSRDCASEGDEDEEADARPLDPSRIPLVRLLFM</sequence>
<evidence type="ECO:0000313" key="3">
    <source>
        <dbReference type="Proteomes" id="UP000319257"/>
    </source>
</evidence>
<dbReference type="InParanoid" id="A0A507BND2"/>